<dbReference type="PANTHER" id="PTHR38046">
    <property type="entry name" value="CRYPTIC LOCI REGULATOR 2"/>
    <property type="match status" value="1"/>
</dbReference>
<feature type="region of interest" description="Disordered" evidence="1">
    <location>
        <begin position="1"/>
        <end position="23"/>
    </location>
</feature>
<feature type="compositionally biased region" description="Basic and acidic residues" evidence="1">
    <location>
        <begin position="245"/>
        <end position="264"/>
    </location>
</feature>
<feature type="compositionally biased region" description="Acidic residues" evidence="1">
    <location>
        <begin position="196"/>
        <end position="206"/>
    </location>
</feature>
<dbReference type="GO" id="GO:0070824">
    <property type="term" value="C:SHREC complex"/>
    <property type="evidence" value="ECO:0007669"/>
    <property type="project" value="InterPro"/>
</dbReference>
<accession>A0AAD4LDR6</accession>
<dbReference type="EMBL" id="JAKELL010000035">
    <property type="protein sequence ID" value="KAH8989740.1"/>
    <property type="molecule type" value="Genomic_DNA"/>
</dbReference>
<dbReference type="Proteomes" id="UP001201163">
    <property type="component" value="Unassembled WGS sequence"/>
</dbReference>
<feature type="compositionally biased region" description="Low complexity" evidence="1">
    <location>
        <begin position="209"/>
        <end position="219"/>
    </location>
</feature>
<evidence type="ECO:0000256" key="1">
    <source>
        <dbReference type="SAM" id="MobiDB-lite"/>
    </source>
</evidence>
<keyword evidence="4" id="KW-1185">Reference proteome</keyword>
<name>A0AAD4LDR6_9AGAM</name>
<feature type="region of interest" description="Disordered" evidence="1">
    <location>
        <begin position="187"/>
        <end position="280"/>
    </location>
</feature>
<dbReference type="AlphaFoldDB" id="A0AAD4LDR6"/>
<feature type="compositionally biased region" description="Polar residues" evidence="1">
    <location>
        <begin position="1"/>
        <end position="10"/>
    </location>
</feature>
<sequence>MNQSETTSSTEDSHPDFRLHQRLNGWSGGNERFRVVDNMIKIKKSDADPKNVPSEQQRRKIYDESGNFSQHVQQFKGDYVFQLWMSKIGPYLADWVLDKRNDPTALRLPWQLLGFPPGYTLWVHLTGDKSDPANPRTDAYLHGSAHKIFRSPMEFVEHAIWLMKSGSAGDQCLCKYCTPGQNQRAINRRLDRRDDGESDDEDEDGSSDGGAPAATAADIRASRHKLFRNRPGAGAIAAAAARQARRQDKRRERPSMQIKAKDYRVGNVGGSSGGGGSGAP</sequence>
<evidence type="ECO:0000313" key="4">
    <source>
        <dbReference type="Proteomes" id="UP001201163"/>
    </source>
</evidence>
<reference evidence="3" key="1">
    <citation type="submission" date="2022-01" db="EMBL/GenBank/DDBJ databases">
        <title>Comparative genomics reveals a dynamic genome evolution in the ectomycorrhizal milk-cap (Lactarius) mushrooms.</title>
        <authorList>
            <consortium name="DOE Joint Genome Institute"/>
            <person name="Lebreton A."/>
            <person name="Tang N."/>
            <person name="Kuo A."/>
            <person name="LaButti K."/>
            <person name="Drula E."/>
            <person name="Barry K."/>
            <person name="Clum A."/>
            <person name="Lipzen A."/>
            <person name="Mousain D."/>
            <person name="Ng V."/>
            <person name="Wang R."/>
            <person name="Wang X."/>
            <person name="Dai Y."/>
            <person name="Henrissat B."/>
            <person name="Grigoriev I.V."/>
            <person name="Guerin-Laguette A."/>
            <person name="Yu F."/>
            <person name="Martin F.M."/>
        </authorList>
    </citation>
    <scope>NUCLEOTIDE SEQUENCE</scope>
    <source>
        <strain evidence="3">QP</strain>
    </source>
</reference>
<gene>
    <name evidence="3" type="ORF">EDB92DRAFT_1817046</name>
</gene>
<organism evidence="3 4">
    <name type="scientific">Lactarius akahatsu</name>
    <dbReference type="NCBI Taxonomy" id="416441"/>
    <lineage>
        <taxon>Eukaryota</taxon>
        <taxon>Fungi</taxon>
        <taxon>Dikarya</taxon>
        <taxon>Basidiomycota</taxon>
        <taxon>Agaricomycotina</taxon>
        <taxon>Agaricomycetes</taxon>
        <taxon>Russulales</taxon>
        <taxon>Russulaceae</taxon>
        <taxon>Lactarius</taxon>
    </lineage>
</organism>
<dbReference type="GO" id="GO:0031934">
    <property type="term" value="C:mating-type region heterochromatin"/>
    <property type="evidence" value="ECO:0007669"/>
    <property type="project" value="TreeGrafter"/>
</dbReference>
<dbReference type="InterPro" id="IPR038986">
    <property type="entry name" value="Clr2"/>
</dbReference>
<dbReference type="GO" id="GO:0030466">
    <property type="term" value="P:silent mating-type cassette heterochromatin formation"/>
    <property type="evidence" value="ECO:0007669"/>
    <property type="project" value="TreeGrafter"/>
</dbReference>
<proteinExistence type="predicted"/>
<dbReference type="Pfam" id="PF16761">
    <property type="entry name" value="Clr2_transil"/>
    <property type="match status" value="1"/>
</dbReference>
<comment type="caution">
    <text evidence="3">The sequence shown here is derived from an EMBL/GenBank/DDBJ whole genome shotgun (WGS) entry which is preliminary data.</text>
</comment>
<feature type="domain" description="Cryptic loci regulator 2 N-terminal" evidence="2">
    <location>
        <begin position="110"/>
        <end position="177"/>
    </location>
</feature>
<feature type="compositionally biased region" description="Gly residues" evidence="1">
    <location>
        <begin position="267"/>
        <end position="280"/>
    </location>
</feature>
<protein>
    <recommendedName>
        <fullName evidence="2">Cryptic loci regulator 2 N-terminal domain-containing protein</fullName>
    </recommendedName>
</protein>
<dbReference type="InterPro" id="IPR031915">
    <property type="entry name" value="Clr2_N"/>
</dbReference>
<dbReference type="PANTHER" id="PTHR38046:SF1">
    <property type="entry name" value="CRYPTIC LOCI REGULATOR 2"/>
    <property type="match status" value="1"/>
</dbReference>
<feature type="compositionally biased region" description="Low complexity" evidence="1">
    <location>
        <begin position="229"/>
        <end position="242"/>
    </location>
</feature>
<dbReference type="GO" id="GO:0033553">
    <property type="term" value="C:rDNA heterochromatin"/>
    <property type="evidence" value="ECO:0007669"/>
    <property type="project" value="TreeGrafter"/>
</dbReference>
<evidence type="ECO:0000259" key="2">
    <source>
        <dbReference type="Pfam" id="PF16761"/>
    </source>
</evidence>
<evidence type="ECO:0000313" key="3">
    <source>
        <dbReference type="EMBL" id="KAH8989740.1"/>
    </source>
</evidence>